<evidence type="ECO:0000313" key="3">
    <source>
        <dbReference type="Proteomes" id="UP000182814"/>
    </source>
</evidence>
<reference evidence="3" key="1">
    <citation type="submission" date="2016-10" db="EMBL/GenBank/DDBJ databases">
        <authorList>
            <person name="Varghese N."/>
            <person name="Submissions S."/>
        </authorList>
    </citation>
    <scope>NUCLEOTIDE SEQUENCE [LARGE SCALE GENOMIC DNA]</scope>
    <source>
        <strain evidence="3">BS3782</strain>
    </source>
</reference>
<protein>
    <submittedName>
        <fullName evidence="2">Uncharacterized protein</fullName>
    </submittedName>
</protein>
<dbReference type="Proteomes" id="UP000182814">
    <property type="component" value="Chromosome I"/>
</dbReference>
<dbReference type="AlphaFoldDB" id="A0A0J6K973"/>
<proteinExistence type="predicted"/>
<keyword evidence="3" id="KW-1185">Reference proteome</keyword>
<dbReference type="PATRIC" id="fig|163011.3.peg.3973"/>
<organism evidence="2 3">
    <name type="scientific">Pseudomonas lini</name>
    <dbReference type="NCBI Taxonomy" id="163011"/>
    <lineage>
        <taxon>Bacteria</taxon>
        <taxon>Pseudomonadati</taxon>
        <taxon>Pseudomonadota</taxon>
        <taxon>Gammaproteobacteria</taxon>
        <taxon>Pseudomonadales</taxon>
        <taxon>Pseudomonadaceae</taxon>
        <taxon>Pseudomonas</taxon>
    </lineage>
</organism>
<dbReference type="EMBL" id="LT629746">
    <property type="protein sequence ID" value="SDS88057.1"/>
    <property type="molecule type" value="Genomic_DNA"/>
</dbReference>
<reference evidence="1 4" key="3">
    <citation type="submission" date="2019-09" db="EMBL/GenBank/DDBJ databases">
        <title>Draft genome sequences of 48 bacterial type strains from the CCUG.</title>
        <authorList>
            <person name="Tunovic T."/>
            <person name="Pineiro-Iglesias B."/>
            <person name="Unosson C."/>
            <person name="Inganas E."/>
            <person name="Ohlen M."/>
            <person name="Cardew S."/>
            <person name="Jensie-Markopoulos S."/>
            <person name="Salva-Serra F."/>
            <person name="Jaen-Luchoro D."/>
            <person name="Karlsson R."/>
            <person name="Svensson-Stadler L."/>
            <person name="Chun J."/>
            <person name="Moore E."/>
        </authorList>
    </citation>
    <scope>NUCLEOTIDE SEQUENCE [LARGE SCALE GENOMIC DNA]</scope>
    <source>
        <strain evidence="1 4">CCUG 51522</strain>
    </source>
</reference>
<accession>A0A0J6K973</accession>
<evidence type="ECO:0000313" key="4">
    <source>
        <dbReference type="Proteomes" id="UP000434925"/>
    </source>
</evidence>
<gene>
    <name evidence="1" type="ORF">F7R14_02610</name>
    <name evidence="2" type="ORF">SAMN04490191_2547</name>
</gene>
<evidence type="ECO:0000313" key="1">
    <source>
        <dbReference type="EMBL" id="KAB0508553.1"/>
    </source>
</evidence>
<dbReference type="Proteomes" id="UP000434925">
    <property type="component" value="Unassembled WGS sequence"/>
</dbReference>
<dbReference type="EMBL" id="VZPO01000001">
    <property type="protein sequence ID" value="KAB0508553.1"/>
    <property type="molecule type" value="Genomic_DNA"/>
</dbReference>
<dbReference type="RefSeq" id="WP_038982023.1">
    <property type="nucleotide sequence ID" value="NZ_JABTYG010000019.1"/>
</dbReference>
<evidence type="ECO:0000313" key="2">
    <source>
        <dbReference type="EMBL" id="SDS88057.1"/>
    </source>
</evidence>
<sequence>MDKKIFQFSDMEIWARGDRFFVRYDAGSHQVAMREDEISEQEAREASLSTEAATKMLVALQKRLIQAGIDPYVSNMK</sequence>
<reference evidence="2" key="2">
    <citation type="submission" date="2016-10" db="EMBL/GenBank/DDBJ databases">
        <authorList>
            <person name="de Groot N.N."/>
        </authorList>
    </citation>
    <scope>NUCLEOTIDE SEQUENCE [LARGE SCALE GENOMIC DNA]</scope>
    <source>
        <strain evidence="2">BS3782</strain>
    </source>
</reference>
<name>A0A0J6K973_9PSED</name>